<feature type="domain" description="Centromere protein J C-terminal" evidence="4">
    <location>
        <begin position="955"/>
        <end position="988"/>
    </location>
</feature>
<dbReference type="InterPro" id="IPR009852">
    <property type="entry name" value="CENPJ_C_dom"/>
</dbReference>
<dbReference type="Gene3D" id="2.60.450.20">
    <property type="match status" value="1"/>
</dbReference>
<dbReference type="Pfam" id="PF07202">
    <property type="entry name" value="Tcp10_C"/>
    <property type="match status" value="4"/>
</dbReference>
<feature type="domain" description="Centromere protein J C-terminal" evidence="4">
    <location>
        <begin position="847"/>
        <end position="879"/>
    </location>
</feature>
<reference evidence="6" key="1">
    <citation type="submission" date="2023-08" db="EMBL/GenBank/DDBJ databases">
        <title>Chromosome-level Genome Assembly of mud carp (Cirrhinus molitorella).</title>
        <authorList>
            <person name="Liu H."/>
        </authorList>
    </citation>
    <scope>NUCLEOTIDE SEQUENCE</scope>
    <source>
        <strain evidence="6">Prfri</strain>
        <tissue evidence="6">Muscle</tissue>
    </source>
</reference>
<dbReference type="EMBL" id="JAUYZG010000017">
    <property type="protein sequence ID" value="KAK2883927.1"/>
    <property type="molecule type" value="Genomic_DNA"/>
</dbReference>
<evidence type="ECO:0000313" key="7">
    <source>
        <dbReference type="Proteomes" id="UP001187343"/>
    </source>
</evidence>
<evidence type="ECO:0000256" key="1">
    <source>
        <dbReference type="ARBA" id="ARBA00005627"/>
    </source>
</evidence>
<dbReference type="GO" id="GO:0005814">
    <property type="term" value="C:centriole"/>
    <property type="evidence" value="ECO:0007669"/>
    <property type="project" value="TreeGrafter"/>
</dbReference>
<feature type="compositionally biased region" description="Basic and acidic residues" evidence="3">
    <location>
        <begin position="299"/>
        <end position="310"/>
    </location>
</feature>
<evidence type="ECO:0008006" key="8">
    <source>
        <dbReference type="Google" id="ProtNLM"/>
    </source>
</evidence>
<dbReference type="PANTHER" id="PTHR10331:SF28">
    <property type="entry name" value="CENTROMERE PROTEIN J-LIKE"/>
    <property type="match status" value="1"/>
</dbReference>
<dbReference type="InterPro" id="IPR047002">
    <property type="entry name" value="Tcp10_C_sf"/>
</dbReference>
<dbReference type="GO" id="GO:0015631">
    <property type="term" value="F:tubulin binding"/>
    <property type="evidence" value="ECO:0007669"/>
    <property type="project" value="TreeGrafter"/>
</dbReference>
<dbReference type="PANTHER" id="PTHR10331">
    <property type="entry name" value="T COMPLEX PROTEIN 10"/>
    <property type="match status" value="1"/>
</dbReference>
<dbReference type="AlphaFoldDB" id="A0AA88TFS8"/>
<keyword evidence="7" id="KW-1185">Reference proteome</keyword>
<organism evidence="6 7">
    <name type="scientific">Cirrhinus molitorella</name>
    <name type="common">mud carp</name>
    <dbReference type="NCBI Taxonomy" id="172907"/>
    <lineage>
        <taxon>Eukaryota</taxon>
        <taxon>Metazoa</taxon>
        <taxon>Chordata</taxon>
        <taxon>Craniata</taxon>
        <taxon>Vertebrata</taxon>
        <taxon>Euteleostomi</taxon>
        <taxon>Actinopterygii</taxon>
        <taxon>Neopterygii</taxon>
        <taxon>Teleostei</taxon>
        <taxon>Ostariophysi</taxon>
        <taxon>Cypriniformes</taxon>
        <taxon>Cyprinidae</taxon>
        <taxon>Labeoninae</taxon>
        <taxon>Labeonini</taxon>
        <taxon>Cirrhinus</taxon>
    </lineage>
</organism>
<evidence type="ECO:0000256" key="2">
    <source>
        <dbReference type="SAM" id="Coils"/>
    </source>
</evidence>
<protein>
    <recommendedName>
        <fullName evidence="8">Centromere protein J</fullName>
    </recommendedName>
</protein>
<dbReference type="GO" id="GO:0060271">
    <property type="term" value="P:cilium assembly"/>
    <property type="evidence" value="ECO:0007669"/>
    <property type="project" value="TreeGrafter"/>
</dbReference>
<feature type="coiled-coil region" evidence="2">
    <location>
        <begin position="700"/>
        <end position="727"/>
    </location>
</feature>
<feature type="region of interest" description="Disordered" evidence="3">
    <location>
        <begin position="244"/>
        <end position="310"/>
    </location>
</feature>
<accession>A0AA88TFS8</accession>
<dbReference type="GO" id="GO:0061511">
    <property type="term" value="P:centriole elongation"/>
    <property type="evidence" value="ECO:0007669"/>
    <property type="project" value="TreeGrafter"/>
</dbReference>
<feature type="domain" description="Centromere protein J C-terminal" evidence="4">
    <location>
        <begin position="918"/>
        <end position="951"/>
    </location>
</feature>
<evidence type="ECO:0000256" key="3">
    <source>
        <dbReference type="SAM" id="MobiDB-lite"/>
    </source>
</evidence>
<proteinExistence type="inferred from homology"/>
<dbReference type="InterPro" id="IPR026581">
    <property type="entry name" value="TCP10L/CENPJ"/>
</dbReference>
<comment type="similarity">
    <text evidence="1">Belongs to the TCP10 family.</text>
</comment>
<dbReference type="GO" id="GO:0005813">
    <property type="term" value="C:centrosome"/>
    <property type="evidence" value="ECO:0007669"/>
    <property type="project" value="TreeGrafter"/>
</dbReference>
<dbReference type="InterPro" id="IPR058029">
    <property type="entry name" value="Tubulin-bd_CENPJ"/>
</dbReference>
<feature type="compositionally biased region" description="Low complexity" evidence="3">
    <location>
        <begin position="578"/>
        <end position="591"/>
    </location>
</feature>
<dbReference type="Pfam" id="PF25779">
    <property type="entry name" value="Tubulin-bind_CPAP"/>
    <property type="match status" value="1"/>
</dbReference>
<evidence type="ECO:0000259" key="4">
    <source>
        <dbReference type="Pfam" id="PF07202"/>
    </source>
</evidence>
<feature type="region of interest" description="Disordered" evidence="3">
    <location>
        <begin position="518"/>
        <end position="650"/>
    </location>
</feature>
<dbReference type="Proteomes" id="UP001187343">
    <property type="component" value="Unassembled WGS sequence"/>
</dbReference>
<feature type="domain" description="Centromere protein J C-terminal" evidence="4">
    <location>
        <begin position="992"/>
        <end position="1022"/>
    </location>
</feature>
<feature type="region of interest" description="Disordered" evidence="3">
    <location>
        <begin position="431"/>
        <end position="457"/>
    </location>
</feature>
<evidence type="ECO:0000259" key="5">
    <source>
        <dbReference type="Pfam" id="PF25779"/>
    </source>
</evidence>
<name>A0AA88TFS8_9TELE</name>
<gene>
    <name evidence="6" type="ORF">Q8A67_017564</name>
</gene>
<keyword evidence="2" id="KW-0175">Coiled coil</keyword>
<sequence length="1034" mass="116767">MDCAKILINGDDRQEGDAGSSVEKPQKELYFAHYLLFTALLKVIRLDGQSNQQQNVSQDQIEQENVNGFRLPELELEDEEMDDCKVQQETQDKLHHYHRRIKNIQRLVFVDHHEENQPQMSESDPGFASQSVNQELLEEQQKSEMGRDAWQPAQYLMSQRSPQENTCQNEKIILQLQVKQLQRVLQEQNTLLSLISPGQILSPTFLAHWQVQTSLSFSDADPLNPTGNLDAFKEFPTKATYSGEVENESEDLATNNTNDVAPSAELRRLSPITEESSEHAQEDCLLSPFGSRQSLPPNPEERPIRPGLREEKKTFEDFVEEHLKTDKAILQHEIQTNAQIREAEKRNFLRKGEGTSRISKVKDCSQRLQRRHSVSPQLLNMKLSQQTVLPAEFNQKEIPNRSSPGLKRVRNLVDQRSGLEDLLKKTIGLQDHNLSSNNKGKGKGLTANNSAVSLKSKHSVGVVRNYGKPNGNKSIGSALAQSKESVGFKKINDHIVKIQSGHTVKDIRLTDEVMESLALSDSHDSTSSENGPNSQSHQPLPHYLSRHTDHKDQCLDLSDGDYASDAPSDTRCNEEHLSSSPTSSSSSFSSDSELKSLQGSMGNCKKTEEGTTDSDFRQTSTPHTKMFPKVKVSPEDTIHSMGQEQPHTPIREEMGKHGFNGEDGCRPSLRIKKEPQDLRQQISSLKQQLMERESHWSQAHNLLQSRVEALTQENQELQSRLKSAGSSALQPGTYNTFEQRREEPQRTPHVRSATPAFNKPSIHKTQLDENGRSVTKAKRLTESTSISLSNTMYNLLYLVCFVFPKGKNPALSTDSPLNNAMITQGGKGSLFYHHTDCSDTQMGSDKVREETCYPDGRVERLYWNGCRVITFRNGTKKEISVDKSVTVKFFNGDVKRTLADGTVIYYYCDAQTTHSTYPSGLEVVQFPNNQREKLHPDGTREISFPDGTVKILHCDGREESIFPDGTVVKISQHREKVVEFSNGQREIHTAQYKRRMYPDGTVKTVYTNGRQETKFSSGRVRIKNNEGVIIMDKN</sequence>
<feature type="compositionally biased region" description="Polar residues" evidence="3">
    <location>
        <begin position="527"/>
        <end position="538"/>
    </location>
</feature>
<feature type="domain" description="CENPJ tubulin-binding region" evidence="5">
    <location>
        <begin position="298"/>
        <end position="360"/>
    </location>
</feature>
<comment type="caution">
    <text evidence="6">The sequence shown here is derived from an EMBL/GenBank/DDBJ whole genome shotgun (WGS) entry which is preliminary data.</text>
</comment>
<evidence type="ECO:0000313" key="6">
    <source>
        <dbReference type="EMBL" id="KAK2883927.1"/>
    </source>
</evidence>